<evidence type="ECO:0008006" key="9">
    <source>
        <dbReference type="Google" id="ProtNLM"/>
    </source>
</evidence>
<evidence type="ECO:0000256" key="5">
    <source>
        <dbReference type="ARBA" id="ARBA00023136"/>
    </source>
</evidence>
<dbReference type="RefSeq" id="XP_013263163.1">
    <property type="nucleotide sequence ID" value="XM_013407709.1"/>
</dbReference>
<organism evidence="7 8">
    <name type="scientific">Exophiala aquamarina CBS 119918</name>
    <dbReference type="NCBI Taxonomy" id="1182545"/>
    <lineage>
        <taxon>Eukaryota</taxon>
        <taxon>Fungi</taxon>
        <taxon>Dikarya</taxon>
        <taxon>Ascomycota</taxon>
        <taxon>Pezizomycotina</taxon>
        <taxon>Eurotiomycetes</taxon>
        <taxon>Chaetothyriomycetidae</taxon>
        <taxon>Chaetothyriales</taxon>
        <taxon>Herpotrichiellaceae</taxon>
        <taxon>Exophiala</taxon>
    </lineage>
</organism>
<dbReference type="PANTHER" id="PTHR45649:SF8">
    <property type="entry name" value="PERMEASE, PUTATIVE-RELATED"/>
    <property type="match status" value="1"/>
</dbReference>
<evidence type="ECO:0000256" key="2">
    <source>
        <dbReference type="ARBA" id="ARBA00022448"/>
    </source>
</evidence>
<dbReference type="PANTHER" id="PTHR45649">
    <property type="entry name" value="AMINO-ACID PERMEASE BAT1"/>
    <property type="match status" value="1"/>
</dbReference>
<feature type="transmembrane region" description="Helical" evidence="6">
    <location>
        <begin position="320"/>
        <end position="345"/>
    </location>
</feature>
<dbReference type="PIRSF" id="PIRSF006060">
    <property type="entry name" value="AA_transporter"/>
    <property type="match status" value="1"/>
</dbReference>
<evidence type="ECO:0000313" key="7">
    <source>
        <dbReference type="EMBL" id="KEF60573.1"/>
    </source>
</evidence>
<dbReference type="EMBL" id="AMGV01000002">
    <property type="protein sequence ID" value="KEF60573.1"/>
    <property type="molecule type" value="Genomic_DNA"/>
</dbReference>
<keyword evidence="2" id="KW-0813">Transport</keyword>
<gene>
    <name evidence="7" type="ORF">A1O9_02134</name>
</gene>
<keyword evidence="5 6" id="KW-0472">Membrane</keyword>
<name>A0A072PMJ7_9EURO</name>
<dbReference type="Pfam" id="PF13520">
    <property type="entry name" value="AA_permease_2"/>
    <property type="match status" value="1"/>
</dbReference>
<feature type="transmembrane region" description="Helical" evidence="6">
    <location>
        <begin position="407"/>
        <end position="429"/>
    </location>
</feature>
<keyword evidence="3 6" id="KW-0812">Transmembrane</keyword>
<dbReference type="GO" id="GO:0022857">
    <property type="term" value="F:transmembrane transporter activity"/>
    <property type="evidence" value="ECO:0007669"/>
    <property type="project" value="InterPro"/>
</dbReference>
<dbReference type="GeneID" id="25277079"/>
<feature type="transmembrane region" description="Helical" evidence="6">
    <location>
        <begin position="202"/>
        <end position="225"/>
    </location>
</feature>
<reference evidence="7 8" key="1">
    <citation type="submission" date="2013-03" db="EMBL/GenBank/DDBJ databases">
        <title>The Genome Sequence of Exophiala aquamarina CBS 119918.</title>
        <authorList>
            <consortium name="The Broad Institute Genomics Platform"/>
            <person name="Cuomo C."/>
            <person name="de Hoog S."/>
            <person name="Gorbushina A."/>
            <person name="Walker B."/>
            <person name="Young S.K."/>
            <person name="Zeng Q."/>
            <person name="Gargeya S."/>
            <person name="Fitzgerald M."/>
            <person name="Haas B."/>
            <person name="Abouelleil A."/>
            <person name="Allen A.W."/>
            <person name="Alvarado L."/>
            <person name="Arachchi H.M."/>
            <person name="Berlin A.M."/>
            <person name="Chapman S.B."/>
            <person name="Gainer-Dewar J."/>
            <person name="Goldberg J."/>
            <person name="Griggs A."/>
            <person name="Gujja S."/>
            <person name="Hansen M."/>
            <person name="Howarth C."/>
            <person name="Imamovic A."/>
            <person name="Ireland A."/>
            <person name="Larimer J."/>
            <person name="McCowan C."/>
            <person name="Murphy C."/>
            <person name="Pearson M."/>
            <person name="Poon T.W."/>
            <person name="Priest M."/>
            <person name="Roberts A."/>
            <person name="Saif S."/>
            <person name="Shea T."/>
            <person name="Sisk P."/>
            <person name="Sykes S."/>
            <person name="Wortman J."/>
            <person name="Nusbaum C."/>
            <person name="Birren B."/>
        </authorList>
    </citation>
    <scope>NUCLEOTIDE SEQUENCE [LARGE SCALE GENOMIC DNA]</scope>
    <source>
        <strain evidence="7 8">CBS 119918</strain>
    </source>
</reference>
<proteinExistence type="predicted"/>
<dbReference type="OrthoDB" id="3257095at2759"/>
<accession>A0A072PMJ7</accession>
<evidence type="ECO:0000256" key="3">
    <source>
        <dbReference type="ARBA" id="ARBA00022692"/>
    </source>
</evidence>
<feature type="transmembrane region" description="Helical" evidence="6">
    <location>
        <begin position="279"/>
        <end position="300"/>
    </location>
</feature>
<keyword evidence="8" id="KW-1185">Reference proteome</keyword>
<keyword evidence="4 6" id="KW-1133">Transmembrane helix</keyword>
<sequence length="540" mass="58714">MATKQLSAIVQGQKNEAFDASMGNEVQLAKLGYEQELKRSFSLIGMVGFSFSIVTSWTALGGTLIVGIVAGGSAVMVWSWLGISVLSLCVAYSFAEMCSAYPIAGGQYSWIFISNSETTVVAILTPPKYARGAAWVTGWFMCTGAVAMGATTNFIAASFLLGMANLNNPSYTIERWHCVQVTYLLAMFTALINVFYSRFLNHIYTFALVFNVLSFFVVTFTILVCKDNKQPASFIFSDFQNETGFESPGMGIMIGLLQSFFGDHMTEEMLNPAKEAPKAIVLSVYLGAVTGFAFLVAAFSCVGDLETTALTSTGVPLIQIFYDSTNSVSVATGLAAMITVILIIAANSLMAEGSRALWAFARDHGLPFSSVFAKVNKRSHVPVYSIILCQMGLNSLYFAFYTGLATVISIATFGFYLSYAMPLLMRLLMRLWSYFNGSNPQSRQMPGAYTLGRWSPFMNAIGLAFLVFAGVDFNFPQVGPVNAENMDYCSAAFGVIGLISVVTWIFDGKKSFTGPQTEFLACIKLEERLKARGAVGFSKM</sequence>
<dbReference type="VEuPathDB" id="FungiDB:A1O9_02134"/>
<protein>
    <recommendedName>
        <fullName evidence="9">GABA permease</fullName>
    </recommendedName>
</protein>
<feature type="transmembrane region" description="Helical" evidence="6">
    <location>
        <begin position="450"/>
        <end position="468"/>
    </location>
</feature>
<dbReference type="InterPro" id="IPR002293">
    <property type="entry name" value="AA/rel_permease1"/>
</dbReference>
<evidence type="ECO:0000313" key="8">
    <source>
        <dbReference type="Proteomes" id="UP000027920"/>
    </source>
</evidence>
<evidence type="ECO:0000256" key="1">
    <source>
        <dbReference type="ARBA" id="ARBA00004141"/>
    </source>
</evidence>
<feature type="transmembrane region" description="Helical" evidence="6">
    <location>
        <begin position="488"/>
        <end position="506"/>
    </location>
</feature>
<comment type="caution">
    <text evidence="7">The sequence shown here is derived from an EMBL/GenBank/DDBJ whole genome shotgun (WGS) entry which is preliminary data.</text>
</comment>
<dbReference type="GO" id="GO:0016020">
    <property type="term" value="C:membrane"/>
    <property type="evidence" value="ECO:0007669"/>
    <property type="project" value="UniProtKB-SubCell"/>
</dbReference>
<dbReference type="STRING" id="1182545.A0A072PMJ7"/>
<evidence type="ECO:0000256" key="4">
    <source>
        <dbReference type="ARBA" id="ARBA00022989"/>
    </source>
</evidence>
<feature type="transmembrane region" description="Helical" evidence="6">
    <location>
        <begin position="75"/>
        <end position="95"/>
    </location>
</feature>
<comment type="subcellular location">
    <subcellularLocation>
        <location evidence="1">Membrane</location>
        <topology evidence="1">Multi-pass membrane protein</topology>
    </subcellularLocation>
</comment>
<dbReference type="HOGENOM" id="CLU_004495_2_2_1"/>
<dbReference type="Gene3D" id="1.20.1740.10">
    <property type="entry name" value="Amino acid/polyamine transporter I"/>
    <property type="match status" value="1"/>
</dbReference>
<dbReference type="Proteomes" id="UP000027920">
    <property type="component" value="Unassembled WGS sequence"/>
</dbReference>
<feature type="transmembrane region" description="Helical" evidence="6">
    <location>
        <begin position="138"/>
        <end position="164"/>
    </location>
</feature>
<feature type="transmembrane region" description="Helical" evidence="6">
    <location>
        <begin position="43"/>
        <end position="69"/>
    </location>
</feature>
<dbReference type="AlphaFoldDB" id="A0A072PMJ7"/>
<evidence type="ECO:0000256" key="6">
    <source>
        <dbReference type="SAM" id="Phobius"/>
    </source>
</evidence>
<feature type="transmembrane region" description="Helical" evidence="6">
    <location>
        <begin position="176"/>
        <end position="196"/>
    </location>
</feature>